<evidence type="ECO:0000256" key="1">
    <source>
        <dbReference type="SAM" id="Phobius"/>
    </source>
</evidence>
<dbReference type="EMBL" id="JAFLNM010000001">
    <property type="protein sequence ID" value="MBO0340335.1"/>
    <property type="molecule type" value="Genomic_DNA"/>
</dbReference>
<reference evidence="2 3" key="1">
    <citation type="submission" date="2021-03" db="EMBL/GenBank/DDBJ databases">
        <title>Muricauda lutimaris sp. nov. and Muricauda ruestringensis sp. nov, two marine members of the Flavobacteriaceae isolated from deep sea sediments of Western Pacific.</title>
        <authorList>
            <person name="Zhao S."/>
            <person name="Liu R."/>
        </authorList>
    </citation>
    <scope>NUCLEOTIDE SEQUENCE [LARGE SCALE GENOMIC DNA]</scope>
    <source>
        <strain evidence="2 3">BC31-3-A3</strain>
    </source>
</reference>
<accession>A0ABS3FAZ8</accession>
<feature type="transmembrane region" description="Helical" evidence="1">
    <location>
        <begin position="66"/>
        <end position="84"/>
    </location>
</feature>
<organism evidence="2 3">
    <name type="scientific">Flagellimonas profundi</name>
    <dbReference type="NCBI Taxonomy" id="2915620"/>
    <lineage>
        <taxon>Bacteria</taxon>
        <taxon>Pseudomonadati</taxon>
        <taxon>Bacteroidota</taxon>
        <taxon>Flavobacteriia</taxon>
        <taxon>Flavobacteriales</taxon>
        <taxon>Flavobacteriaceae</taxon>
        <taxon>Flagellimonas</taxon>
    </lineage>
</organism>
<protein>
    <submittedName>
        <fullName evidence="2">DUF4386 domain-containing protein</fullName>
    </submittedName>
</protein>
<dbReference type="Proteomes" id="UP000664807">
    <property type="component" value="Unassembled WGS sequence"/>
</dbReference>
<evidence type="ECO:0000313" key="2">
    <source>
        <dbReference type="EMBL" id="MBO0340335.1"/>
    </source>
</evidence>
<proteinExistence type="predicted"/>
<evidence type="ECO:0000313" key="3">
    <source>
        <dbReference type="Proteomes" id="UP000664807"/>
    </source>
</evidence>
<feature type="transmembrane region" description="Helical" evidence="1">
    <location>
        <begin position="96"/>
        <end position="116"/>
    </location>
</feature>
<sequence>MKSVKGLASIKLIRLTGLFYLFVIICAGFSQGYVRGTLVVHENAVETAHGILQNKGLFQLGLTTDLIAFLLDAVIAILLYKIFYPFNKTLAMLSSAFRLIAHPAIGSLNLLNHYMALKVLETDSLSNSFNTAQVQQISAYFMEAHHYGYLIAGSFFGIHCLLLAILIYRSNVFPKVFGGLFLGAAAGYLIESFGNFNVPGYEDYTALIVGITAALGEVGLTLYMLVKGTTESYKNLKKSPL</sequence>
<name>A0ABS3FAZ8_9FLAO</name>
<keyword evidence="3" id="KW-1185">Reference proteome</keyword>
<gene>
    <name evidence="2" type="ORF">J0654_01710</name>
</gene>
<keyword evidence="1" id="KW-0812">Transmembrane</keyword>
<feature type="transmembrane region" description="Helical" evidence="1">
    <location>
        <begin position="12"/>
        <end position="34"/>
    </location>
</feature>
<dbReference type="Pfam" id="PF14329">
    <property type="entry name" value="DUF4386"/>
    <property type="match status" value="1"/>
</dbReference>
<feature type="transmembrane region" description="Helical" evidence="1">
    <location>
        <begin position="204"/>
        <end position="226"/>
    </location>
</feature>
<dbReference type="InterPro" id="IPR025495">
    <property type="entry name" value="DUF4386"/>
</dbReference>
<keyword evidence="1" id="KW-0472">Membrane</keyword>
<dbReference type="RefSeq" id="WP_207026045.1">
    <property type="nucleotide sequence ID" value="NZ_JAFLNM010000001.1"/>
</dbReference>
<feature type="transmembrane region" description="Helical" evidence="1">
    <location>
        <begin position="180"/>
        <end position="198"/>
    </location>
</feature>
<keyword evidence="1" id="KW-1133">Transmembrane helix</keyword>
<feature type="transmembrane region" description="Helical" evidence="1">
    <location>
        <begin position="147"/>
        <end position="168"/>
    </location>
</feature>
<comment type="caution">
    <text evidence="2">The sequence shown here is derived from an EMBL/GenBank/DDBJ whole genome shotgun (WGS) entry which is preliminary data.</text>
</comment>